<comment type="caution">
    <text evidence="1">The sequence shown here is derived from an EMBL/GenBank/DDBJ whole genome shotgun (WGS) entry which is preliminary data.</text>
</comment>
<reference evidence="1 2" key="1">
    <citation type="submission" date="2018-06" db="EMBL/GenBank/DDBJ databases">
        <title>Genomic Encyclopedia of Type Strains, Phase III (KMG-III): the genomes of soil and plant-associated and newly described type strains.</title>
        <authorList>
            <person name="Whitman W."/>
        </authorList>
    </citation>
    <scope>NUCLEOTIDE SEQUENCE [LARGE SCALE GENOMIC DNA]</scope>
    <source>
        <strain evidence="1 2">JC5</strain>
    </source>
</reference>
<protein>
    <submittedName>
        <fullName evidence="1">Uncharacterized protein</fullName>
    </submittedName>
</protein>
<proteinExistence type="predicted"/>
<name>A0ABX5PRT7_9GAMM</name>
<dbReference type="Proteomes" id="UP000247584">
    <property type="component" value="Unassembled WGS sequence"/>
</dbReference>
<organism evidence="1 2">
    <name type="scientific">Shewanella chilikensis</name>
    <dbReference type="NCBI Taxonomy" id="558541"/>
    <lineage>
        <taxon>Bacteria</taxon>
        <taxon>Pseudomonadati</taxon>
        <taxon>Pseudomonadota</taxon>
        <taxon>Gammaproteobacteria</taxon>
        <taxon>Alteromonadales</taxon>
        <taxon>Shewanellaceae</taxon>
        <taxon>Shewanella</taxon>
    </lineage>
</organism>
<evidence type="ECO:0000313" key="1">
    <source>
        <dbReference type="EMBL" id="PYE60221.1"/>
    </source>
</evidence>
<dbReference type="EMBL" id="QJSY01000004">
    <property type="protein sequence ID" value="PYE60221.1"/>
    <property type="molecule type" value="Genomic_DNA"/>
</dbReference>
<gene>
    <name evidence="1" type="ORF">C8J23_10481</name>
</gene>
<sequence>MITYLSALTEETLISFKGNRVWQDISKGFENVPCVFFFLFFGD</sequence>
<accession>A0ABX5PRT7</accession>
<evidence type="ECO:0000313" key="2">
    <source>
        <dbReference type="Proteomes" id="UP000247584"/>
    </source>
</evidence>
<keyword evidence="2" id="KW-1185">Reference proteome</keyword>